<protein>
    <submittedName>
        <fullName evidence="2">DNA uptake protein ComE-like DNA-binding protein</fullName>
    </submittedName>
</protein>
<keyword evidence="1" id="KW-0812">Transmembrane</keyword>
<dbReference type="PANTHER" id="PTHR21180:SF32">
    <property type="entry name" value="ENDONUCLEASE_EXONUCLEASE_PHOSPHATASE FAMILY DOMAIN-CONTAINING PROTEIN 1"/>
    <property type="match status" value="1"/>
</dbReference>
<comment type="caution">
    <text evidence="2">The sequence shown here is derived from an EMBL/GenBank/DDBJ whole genome shotgun (WGS) entry which is preliminary data.</text>
</comment>
<dbReference type="GO" id="GO:0003677">
    <property type="term" value="F:DNA binding"/>
    <property type="evidence" value="ECO:0007669"/>
    <property type="project" value="UniProtKB-KW"/>
</dbReference>
<name>A0A2W7NDZ3_9BACT</name>
<proteinExistence type="predicted"/>
<dbReference type="GO" id="GO:0015627">
    <property type="term" value="C:type II protein secretion system complex"/>
    <property type="evidence" value="ECO:0007669"/>
    <property type="project" value="TreeGrafter"/>
</dbReference>
<dbReference type="PANTHER" id="PTHR21180">
    <property type="entry name" value="ENDONUCLEASE/EXONUCLEASE/PHOSPHATASE FAMILY DOMAIN-CONTAINING PROTEIN 1"/>
    <property type="match status" value="1"/>
</dbReference>
<dbReference type="InterPro" id="IPR051675">
    <property type="entry name" value="Endo/Exo/Phosphatase_dom_1"/>
</dbReference>
<dbReference type="EMBL" id="QKZK01000007">
    <property type="protein sequence ID" value="PZX18150.1"/>
    <property type="molecule type" value="Genomic_DNA"/>
</dbReference>
<dbReference type="AlphaFoldDB" id="A0A2W7NDZ3"/>
<sequence>MWRDFWTLSRLEQRCFFMVIVILVMVVLVLLMPNQMRYRETAALLLSLSDSTLTSTSEQPKSHVGAVLQRFNPNTVSIKQLEEMGLSRNAILNWKKYLEAGGCFRNITDVKRLYGIDTMFVARLADSMVFDVIPRKPWLPVAVGYSKGNDFEIDLNRVNAARLKSLGIDDAVADSVMKIRNTHWFKKTYTLGELKNIGVCVSDFFHNALAPRHARTSETNFVVEVNAADTSQLTLIKGIGPVLARRIVQFRRKLGGFYHLDQLLQVYGMPPTVVELAKPFLKVDNSLITPLNINQASLRRMKEHPLLGYYRAQAIVDLRQKNGPIRHLDDVMSLMVFADVDAQMYSHYFCLQ</sequence>
<dbReference type="Proteomes" id="UP000249239">
    <property type="component" value="Unassembled WGS sequence"/>
</dbReference>
<reference evidence="2 3" key="1">
    <citation type="submission" date="2018-06" db="EMBL/GenBank/DDBJ databases">
        <title>Genomic Encyclopedia of Archaeal and Bacterial Type Strains, Phase II (KMG-II): from individual species to whole genera.</title>
        <authorList>
            <person name="Goeker M."/>
        </authorList>
    </citation>
    <scope>NUCLEOTIDE SEQUENCE [LARGE SCALE GENOMIC DNA]</scope>
    <source>
        <strain evidence="2 3">DSM 6779</strain>
    </source>
</reference>
<keyword evidence="1" id="KW-1133">Transmembrane helix</keyword>
<dbReference type="GO" id="GO:0015628">
    <property type="term" value="P:protein secretion by the type II secretion system"/>
    <property type="evidence" value="ECO:0007669"/>
    <property type="project" value="TreeGrafter"/>
</dbReference>
<gene>
    <name evidence="2" type="ORF">LX69_01190</name>
</gene>
<dbReference type="Pfam" id="PF12836">
    <property type="entry name" value="HHH_3"/>
    <property type="match status" value="2"/>
</dbReference>
<evidence type="ECO:0000313" key="2">
    <source>
        <dbReference type="EMBL" id="PZX18150.1"/>
    </source>
</evidence>
<keyword evidence="3" id="KW-1185">Reference proteome</keyword>
<organism evidence="2 3">
    <name type="scientific">Breznakibacter xylanolyticus</name>
    <dbReference type="NCBI Taxonomy" id="990"/>
    <lineage>
        <taxon>Bacteria</taxon>
        <taxon>Pseudomonadati</taxon>
        <taxon>Bacteroidota</taxon>
        <taxon>Bacteroidia</taxon>
        <taxon>Marinilabiliales</taxon>
        <taxon>Marinilabiliaceae</taxon>
        <taxon>Breznakibacter</taxon>
    </lineage>
</organism>
<dbReference type="Gene3D" id="1.10.150.320">
    <property type="entry name" value="Photosystem II 12 kDa extrinsic protein"/>
    <property type="match status" value="1"/>
</dbReference>
<dbReference type="InterPro" id="IPR010994">
    <property type="entry name" value="RuvA_2-like"/>
</dbReference>
<evidence type="ECO:0000313" key="3">
    <source>
        <dbReference type="Proteomes" id="UP000249239"/>
    </source>
</evidence>
<dbReference type="RefSeq" id="WP_170124255.1">
    <property type="nucleotide sequence ID" value="NZ_QKZK01000007.1"/>
</dbReference>
<accession>A0A2W7NDZ3</accession>
<keyword evidence="1" id="KW-0472">Membrane</keyword>
<keyword evidence="2" id="KW-0238">DNA-binding</keyword>
<evidence type="ECO:0000256" key="1">
    <source>
        <dbReference type="SAM" id="Phobius"/>
    </source>
</evidence>
<feature type="transmembrane region" description="Helical" evidence="1">
    <location>
        <begin position="15"/>
        <end position="32"/>
    </location>
</feature>
<dbReference type="SUPFAM" id="SSF47781">
    <property type="entry name" value="RuvA domain 2-like"/>
    <property type="match status" value="2"/>
</dbReference>
<dbReference type="Gene3D" id="1.10.150.280">
    <property type="entry name" value="AF1531-like domain"/>
    <property type="match status" value="1"/>
</dbReference>